<evidence type="ECO:0000313" key="5">
    <source>
        <dbReference type="EMBL" id="MFC3811628.1"/>
    </source>
</evidence>
<dbReference type="EMBL" id="JBHRYQ010000001">
    <property type="protein sequence ID" value="MFC3811628.1"/>
    <property type="molecule type" value="Genomic_DNA"/>
</dbReference>
<dbReference type="Pfam" id="PF03965">
    <property type="entry name" value="Penicillinase_R"/>
    <property type="match status" value="1"/>
</dbReference>
<evidence type="ECO:0000256" key="1">
    <source>
        <dbReference type="ARBA" id="ARBA00011046"/>
    </source>
</evidence>
<evidence type="ECO:0000256" key="4">
    <source>
        <dbReference type="ARBA" id="ARBA00023163"/>
    </source>
</evidence>
<evidence type="ECO:0000313" key="6">
    <source>
        <dbReference type="Proteomes" id="UP001595616"/>
    </source>
</evidence>
<dbReference type="Proteomes" id="UP001595616">
    <property type="component" value="Unassembled WGS sequence"/>
</dbReference>
<dbReference type="Gene3D" id="1.10.4040.10">
    <property type="entry name" value="Penicillinase repressor domain"/>
    <property type="match status" value="1"/>
</dbReference>
<reference evidence="6" key="1">
    <citation type="journal article" date="2019" name="Int. J. Syst. Evol. Microbiol.">
        <title>The Global Catalogue of Microorganisms (GCM) 10K type strain sequencing project: providing services to taxonomists for standard genome sequencing and annotation.</title>
        <authorList>
            <consortium name="The Broad Institute Genomics Platform"/>
            <consortium name="The Broad Institute Genome Sequencing Center for Infectious Disease"/>
            <person name="Wu L."/>
            <person name="Ma J."/>
        </authorList>
    </citation>
    <scope>NUCLEOTIDE SEQUENCE [LARGE SCALE GENOMIC DNA]</scope>
    <source>
        <strain evidence="6">CECT 7956</strain>
    </source>
</reference>
<dbReference type="InterPro" id="IPR005650">
    <property type="entry name" value="BlaI_family"/>
</dbReference>
<comment type="caution">
    <text evidence="5">The sequence shown here is derived from an EMBL/GenBank/DDBJ whole genome shotgun (WGS) entry which is preliminary data.</text>
</comment>
<sequence>MQNFQKPTESELEILNILWQKGRATVREVNEVVNQTKETGYTTTLKIMQIMFDKGLVTKNTEGKQHIFEANVSEEATQKSLLNRFIDSTFQGNAMHLVMQALGNHHASNEELTELKKLIQQLEQDT</sequence>
<dbReference type="InterPro" id="IPR036390">
    <property type="entry name" value="WH_DNA-bd_sf"/>
</dbReference>
<organism evidence="5 6">
    <name type="scientific">Lacihabitans lacunae</name>
    <dbReference type="NCBI Taxonomy" id="1028214"/>
    <lineage>
        <taxon>Bacteria</taxon>
        <taxon>Pseudomonadati</taxon>
        <taxon>Bacteroidota</taxon>
        <taxon>Cytophagia</taxon>
        <taxon>Cytophagales</taxon>
        <taxon>Leadbetterellaceae</taxon>
        <taxon>Lacihabitans</taxon>
    </lineage>
</organism>
<evidence type="ECO:0000256" key="3">
    <source>
        <dbReference type="ARBA" id="ARBA00023125"/>
    </source>
</evidence>
<accession>A0ABV7YZM3</accession>
<proteinExistence type="inferred from homology"/>
<dbReference type="PIRSF" id="PIRSF019455">
    <property type="entry name" value="CopR_AtkY"/>
    <property type="match status" value="1"/>
</dbReference>
<dbReference type="RefSeq" id="WP_379838464.1">
    <property type="nucleotide sequence ID" value="NZ_JBHRYQ010000001.1"/>
</dbReference>
<keyword evidence="2" id="KW-0805">Transcription regulation</keyword>
<keyword evidence="3" id="KW-0238">DNA-binding</keyword>
<comment type="similarity">
    <text evidence="1">Belongs to the BlaI transcriptional regulatory family.</text>
</comment>
<protein>
    <submittedName>
        <fullName evidence="5">BlaI/MecI/CopY family transcriptional regulator</fullName>
    </submittedName>
</protein>
<evidence type="ECO:0000256" key="2">
    <source>
        <dbReference type="ARBA" id="ARBA00023015"/>
    </source>
</evidence>
<gene>
    <name evidence="5" type="ORF">ACFOOI_13280</name>
</gene>
<dbReference type="Gene3D" id="1.10.10.10">
    <property type="entry name" value="Winged helix-like DNA-binding domain superfamily/Winged helix DNA-binding domain"/>
    <property type="match status" value="1"/>
</dbReference>
<keyword evidence="4" id="KW-0804">Transcription</keyword>
<keyword evidence="6" id="KW-1185">Reference proteome</keyword>
<name>A0ABV7YZM3_9BACT</name>
<dbReference type="SUPFAM" id="SSF46785">
    <property type="entry name" value="Winged helix' DNA-binding domain"/>
    <property type="match status" value="1"/>
</dbReference>
<dbReference type="InterPro" id="IPR036388">
    <property type="entry name" value="WH-like_DNA-bd_sf"/>
</dbReference>